<evidence type="ECO:0000259" key="1">
    <source>
        <dbReference type="Pfam" id="PF05618"/>
    </source>
</evidence>
<reference evidence="2" key="2">
    <citation type="submission" date="2021-04" db="EMBL/GenBank/DDBJ databases">
        <authorList>
            <person name="Karlyshev A.V."/>
        </authorList>
    </citation>
    <scope>NUCLEOTIDE SEQUENCE</scope>
    <source>
        <strain evidence="2">LMG 29479</strain>
    </source>
</reference>
<comment type="caution">
    <text evidence="2">The sequence shown here is derived from an EMBL/GenBank/DDBJ whole genome shotgun (WGS) entry which is preliminary data.</text>
</comment>
<evidence type="ECO:0000313" key="4">
    <source>
        <dbReference type="Proteomes" id="UP000675747"/>
    </source>
</evidence>
<dbReference type="GO" id="GO:0006508">
    <property type="term" value="P:proteolysis"/>
    <property type="evidence" value="ECO:0007669"/>
    <property type="project" value="UniProtKB-KW"/>
</dbReference>
<name>A0A8J8AXA0_9GAMM</name>
<dbReference type="AlphaFoldDB" id="A0A8J8AXA0"/>
<dbReference type="PANTHER" id="PTHR38037">
    <property type="entry name" value="ZN_PROTEASE DOMAIN-CONTAINING PROTEIN"/>
    <property type="match status" value="1"/>
</dbReference>
<organism evidence="2">
    <name type="scientific">Coralloluteibacterium stylophorae</name>
    <dbReference type="NCBI Taxonomy" id="1776034"/>
    <lineage>
        <taxon>Bacteria</taxon>
        <taxon>Pseudomonadati</taxon>
        <taxon>Pseudomonadota</taxon>
        <taxon>Gammaproteobacteria</taxon>
        <taxon>Lysobacterales</taxon>
        <taxon>Lysobacteraceae</taxon>
        <taxon>Coralloluteibacterium</taxon>
    </lineage>
</organism>
<keyword evidence="4" id="KW-1185">Reference proteome</keyword>
<accession>A0A8J8AXA0</accession>
<keyword evidence="2" id="KW-0378">Hydrolase</keyword>
<proteinExistence type="predicted"/>
<protein>
    <submittedName>
        <fullName evidence="2">ATP-dependent zinc protease</fullName>
    </submittedName>
    <submittedName>
        <fullName evidence="3">RimK/LysX family protein</fullName>
    </submittedName>
</protein>
<dbReference type="SUPFAM" id="SSF50630">
    <property type="entry name" value="Acid proteases"/>
    <property type="match status" value="1"/>
</dbReference>
<dbReference type="Pfam" id="PF05618">
    <property type="entry name" value="Zn_protease"/>
    <property type="match status" value="1"/>
</dbReference>
<dbReference type="EMBL" id="JAGQFT010000037">
    <property type="protein sequence ID" value="MBR0562177.1"/>
    <property type="molecule type" value="Genomic_DNA"/>
</dbReference>
<dbReference type="GO" id="GO:0008233">
    <property type="term" value="F:peptidase activity"/>
    <property type="evidence" value="ECO:0007669"/>
    <property type="project" value="UniProtKB-KW"/>
</dbReference>
<keyword evidence="2" id="KW-0645">Protease</keyword>
<dbReference type="PANTHER" id="PTHR38037:SF1">
    <property type="entry name" value="ATP-DEPENDENT ZINC PROTEASE DOMAIN-CONTAINING PROTEIN-RELATED"/>
    <property type="match status" value="1"/>
</dbReference>
<reference evidence="3 4" key="1">
    <citation type="journal article" date="2021" name="Microbiol. Resour. Announc.">
        <title>Draft Genome Sequence of Coralloluteibacterium stylophorae LMG 29479T.</title>
        <authorList>
            <person name="Karlyshev A.V."/>
            <person name="Kudryashova E.B."/>
            <person name="Ariskina E.V."/>
            <person name="Conroy A.P."/>
            <person name="Abidueva E.Y."/>
        </authorList>
    </citation>
    <scope>NUCLEOTIDE SEQUENCE [LARGE SCALE GENOMIC DNA]</scope>
    <source>
        <strain evidence="3 4">LMG 29479</strain>
    </source>
</reference>
<feature type="domain" description="Retropepsin-like aspartic endopeptidase" evidence="1">
    <location>
        <begin position="6"/>
        <end position="137"/>
    </location>
</feature>
<dbReference type="Gene3D" id="2.40.70.10">
    <property type="entry name" value="Acid Proteases"/>
    <property type="match status" value="1"/>
</dbReference>
<dbReference type="InterPro" id="IPR021109">
    <property type="entry name" value="Peptidase_aspartic_dom_sf"/>
</dbReference>
<dbReference type="InterPro" id="IPR008503">
    <property type="entry name" value="Asp_endopeptidase"/>
</dbReference>
<sequence>MAERRVVGWREWAALPGFGIAAIRAKIDTGARSSALHVETLETFPVDGVERVRFVVDAGSGGRATEVETDVLTRRIVTDSGGHRTERIFVRGLLQLAGLRLDIEINLCSRHNMRFPMLIGRSALGGRFAVDPALSWTAGTLPATDLPA</sequence>
<evidence type="ECO:0000313" key="3">
    <source>
        <dbReference type="EMBL" id="MBS7458281.1"/>
    </source>
</evidence>
<dbReference type="EMBL" id="JAGQFT020000010">
    <property type="protein sequence ID" value="MBS7458281.1"/>
    <property type="molecule type" value="Genomic_DNA"/>
</dbReference>
<evidence type="ECO:0000313" key="2">
    <source>
        <dbReference type="EMBL" id="MBR0562177.1"/>
    </source>
</evidence>
<dbReference type="Proteomes" id="UP000675747">
    <property type="component" value="Unassembled WGS sequence"/>
</dbReference>
<gene>
    <name evidence="3" type="ORF">KB893_014165</name>
    <name evidence="2" type="ORF">KB893_06560</name>
</gene>
<dbReference type="RefSeq" id="WP_211926123.1">
    <property type="nucleotide sequence ID" value="NZ_JAGQFT020000010.1"/>
</dbReference>